<dbReference type="InterPro" id="IPR005225">
    <property type="entry name" value="Small_GTP-bd"/>
</dbReference>
<dbReference type="EMBL" id="KK852458">
    <property type="protein sequence ID" value="KDR23585.1"/>
    <property type="molecule type" value="Genomic_DNA"/>
</dbReference>
<dbReference type="Gene3D" id="3.40.50.300">
    <property type="entry name" value="P-loop containing nucleotide triphosphate hydrolases"/>
    <property type="match status" value="1"/>
</dbReference>
<dbReference type="OrthoDB" id="245989at2759"/>
<dbReference type="GO" id="GO:0005770">
    <property type="term" value="C:late endosome"/>
    <property type="evidence" value="ECO:0007669"/>
    <property type="project" value="TreeGrafter"/>
</dbReference>
<dbReference type="GO" id="GO:0090385">
    <property type="term" value="P:phagosome-lysosome fusion"/>
    <property type="evidence" value="ECO:0007669"/>
    <property type="project" value="TreeGrafter"/>
</dbReference>
<dbReference type="GO" id="GO:0005525">
    <property type="term" value="F:GTP binding"/>
    <property type="evidence" value="ECO:0007669"/>
    <property type="project" value="UniProtKB-KW"/>
</dbReference>
<reference evidence="5 6" key="1">
    <citation type="journal article" date="2014" name="Nat. Commun.">
        <title>Molecular traces of alternative social organization in a termite genome.</title>
        <authorList>
            <person name="Terrapon N."/>
            <person name="Li C."/>
            <person name="Robertson H.M."/>
            <person name="Ji L."/>
            <person name="Meng X."/>
            <person name="Booth W."/>
            <person name="Chen Z."/>
            <person name="Childers C.P."/>
            <person name="Glastad K.M."/>
            <person name="Gokhale K."/>
            <person name="Gowin J."/>
            <person name="Gronenberg W."/>
            <person name="Hermansen R.A."/>
            <person name="Hu H."/>
            <person name="Hunt B.G."/>
            <person name="Huylmans A.K."/>
            <person name="Khalil S.M."/>
            <person name="Mitchell R.D."/>
            <person name="Munoz-Torres M.C."/>
            <person name="Mustard J.A."/>
            <person name="Pan H."/>
            <person name="Reese J.T."/>
            <person name="Scharf M.E."/>
            <person name="Sun F."/>
            <person name="Vogel H."/>
            <person name="Xiao J."/>
            <person name="Yang W."/>
            <person name="Yang Z."/>
            <person name="Yang Z."/>
            <person name="Zhou J."/>
            <person name="Zhu J."/>
            <person name="Brent C.S."/>
            <person name="Elsik C.G."/>
            <person name="Goodisman M.A."/>
            <person name="Liberles D.A."/>
            <person name="Roe R.M."/>
            <person name="Vargo E.L."/>
            <person name="Vilcinskas A."/>
            <person name="Wang J."/>
            <person name="Bornberg-Bauer E."/>
            <person name="Korb J."/>
            <person name="Zhang G."/>
            <person name="Liebig J."/>
        </authorList>
    </citation>
    <scope>NUCLEOTIDE SEQUENCE [LARGE SCALE GENOMIC DNA]</scope>
    <source>
        <tissue evidence="5">Whole organism</tissue>
    </source>
</reference>
<evidence type="ECO:0000313" key="5">
    <source>
        <dbReference type="EMBL" id="KDR23585.1"/>
    </source>
</evidence>
<evidence type="ECO:0000313" key="6">
    <source>
        <dbReference type="Proteomes" id="UP000027135"/>
    </source>
</evidence>
<accession>A0A067RS30</accession>
<dbReference type="InterPro" id="IPR027417">
    <property type="entry name" value="P-loop_NTPase"/>
</dbReference>
<comment type="similarity">
    <text evidence="1">Belongs to the small GTPase superfamily. Rab family.</text>
</comment>
<dbReference type="PANTHER" id="PTHR47981">
    <property type="entry name" value="RAB FAMILY"/>
    <property type="match status" value="1"/>
</dbReference>
<dbReference type="PROSITE" id="PS00675">
    <property type="entry name" value="SIGMA54_INTERACT_1"/>
    <property type="match status" value="1"/>
</dbReference>
<dbReference type="SUPFAM" id="SSF52540">
    <property type="entry name" value="P-loop containing nucleoside triphosphate hydrolases"/>
    <property type="match status" value="1"/>
</dbReference>
<dbReference type="FunFam" id="3.40.50.300:FF:001447">
    <property type="entry name" value="Ras-related protein Rab-1B"/>
    <property type="match status" value="1"/>
</dbReference>
<dbReference type="eggNOG" id="KOG4423">
    <property type="taxonomic scope" value="Eukaryota"/>
</dbReference>
<dbReference type="STRING" id="136037.A0A067RS30"/>
<dbReference type="InParanoid" id="A0A067RS30"/>
<keyword evidence="6" id="KW-1185">Reference proteome</keyword>
<dbReference type="SMART" id="SM00174">
    <property type="entry name" value="RHO"/>
    <property type="match status" value="1"/>
</dbReference>
<organism evidence="5 6">
    <name type="scientific">Zootermopsis nevadensis</name>
    <name type="common">Dampwood termite</name>
    <dbReference type="NCBI Taxonomy" id="136037"/>
    <lineage>
        <taxon>Eukaryota</taxon>
        <taxon>Metazoa</taxon>
        <taxon>Ecdysozoa</taxon>
        <taxon>Arthropoda</taxon>
        <taxon>Hexapoda</taxon>
        <taxon>Insecta</taxon>
        <taxon>Pterygota</taxon>
        <taxon>Neoptera</taxon>
        <taxon>Polyneoptera</taxon>
        <taxon>Dictyoptera</taxon>
        <taxon>Blattodea</taxon>
        <taxon>Blattoidea</taxon>
        <taxon>Termitoidae</taxon>
        <taxon>Termopsidae</taxon>
        <taxon>Zootermopsis</taxon>
    </lineage>
</organism>
<feature type="compositionally biased region" description="Polar residues" evidence="4">
    <location>
        <begin position="8"/>
        <end position="23"/>
    </location>
</feature>
<keyword evidence="2" id="KW-0547">Nucleotide-binding</keyword>
<feature type="region of interest" description="Disordered" evidence="4">
    <location>
        <begin position="1"/>
        <end position="55"/>
    </location>
</feature>
<keyword evidence="3" id="KW-0342">GTP-binding</keyword>
<proteinExistence type="inferred from homology"/>
<dbReference type="PROSITE" id="PS51421">
    <property type="entry name" value="RAS"/>
    <property type="match status" value="1"/>
</dbReference>
<sequence length="313" mass="35293">MPKHYFESSGSSEHPQRSPSQGSGVEPGKRTDSEIDHITYTSSASGRTKEQKLKKESYEGQVHCVTGRSALNLPISDKSTTAVQRKKIISQQGSGVVTCRPLQDYGSDSTLQDHLFKVLIIGESGVGKTSIIKQYVYNYFSEQHPANIGADYALKVEKYNKNKVVKLHIWDTAGEEQTGDMASAYYKNASGAIIVFDITRYGTFKEVTKWKNQLETKTAQLNDSAVPCILLANKCDLQEIEDHDKIDEYVTDHGYTTWFETSAKNNLHIDDAFQCLISQMLLTEDKLHKRPRKFQNIYLVSADTGRRNRPCYC</sequence>
<dbReference type="GO" id="GO:0003924">
    <property type="term" value="F:GTPase activity"/>
    <property type="evidence" value="ECO:0007669"/>
    <property type="project" value="InterPro"/>
</dbReference>
<dbReference type="Pfam" id="PF00071">
    <property type="entry name" value="Ras"/>
    <property type="match status" value="1"/>
</dbReference>
<evidence type="ECO:0000256" key="2">
    <source>
        <dbReference type="ARBA" id="ARBA00022741"/>
    </source>
</evidence>
<gene>
    <name evidence="5" type="ORF">L798_12409</name>
</gene>
<name>A0A067RS30_ZOONE</name>
<dbReference type="SMART" id="SM00176">
    <property type="entry name" value="RAN"/>
    <property type="match status" value="1"/>
</dbReference>
<dbReference type="PRINTS" id="PR00449">
    <property type="entry name" value="RASTRNSFRMNG"/>
</dbReference>
<dbReference type="NCBIfam" id="TIGR00231">
    <property type="entry name" value="small_GTP"/>
    <property type="match status" value="1"/>
</dbReference>
<dbReference type="InterPro" id="IPR025662">
    <property type="entry name" value="Sigma_54_int_dom_ATP-bd_1"/>
</dbReference>
<feature type="compositionally biased region" description="Basic and acidic residues" evidence="4">
    <location>
        <begin position="27"/>
        <end position="37"/>
    </location>
</feature>
<evidence type="ECO:0000256" key="1">
    <source>
        <dbReference type="ARBA" id="ARBA00006270"/>
    </source>
</evidence>
<dbReference type="GO" id="GO:0005764">
    <property type="term" value="C:lysosome"/>
    <property type="evidence" value="ECO:0007669"/>
    <property type="project" value="TreeGrafter"/>
</dbReference>
<evidence type="ECO:0000256" key="3">
    <source>
        <dbReference type="ARBA" id="ARBA00023134"/>
    </source>
</evidence>
<protein>
    <submittedName>
        <fullName evidence="5">Ras-related protein Rab-32</fullName>
    </submittedName>
</protein>
<dbReference type="SMART" id="SM00173">
    <property type="entry name" value="RAS"/>
    <property type="match status" value="1"/>
</dbReference>
<evidence type="ECO:0000256" key="4">
    <source>
        <dbReference type="SAM" id="MobiDB-lite"/>
    </source>
</evidence>
<dbReference type="Proteomes" id="UP000027135">
    <property type="component" value="Unassembled WGS sequence"/>
</dbReference>
<dbReference type="SMART" id="SM00175">
    <property type="entry name" value="RAB"/>
    <property type="match status" value="1"/>
</dbReference>
<dbReference type="AlphaFoldDB" id="A0A067RS30"/>
<dbReference type="PROSITE" id="PS51419">
    <property type="entry name" value="RAB"/>
    <property type="match status" value="1"/>
</dbReference>
<dbReference type="GO" id="GO:0008333">
    <property type="term" value="P:endosome to lysosome transport"/>
    <property type="evidence" value="ECO:0007669"/>
    <property type="project" value="TreeGrafter"/>
</dbReference>
<dbReference type="PANTHER" id="PTHR47981:SF39">
    <property type="entry name" value="RAS-RELATED PROTEIN RAB"/>
    <property type="match status" value="1"/>
</dbReference>
<dbReference type="InterPro" id="IPR001806">
    <property type="entry name" value="Small_GTPase"/>
</dbReference>
<dbReference type="GO" id="GO:0045335">
    <property type="term" value="C:phagocytic vesicle"/>
    <property type="evidence" value="ECO:0007669"/>
    <property type="project" value="TreeGrafter"/>
</dbReference>